<protein>
    <submittedName>
        <fullName evidence="2">Uncharacterized protein</fullName>
    </submittedName>
</protein>
<name>A0A9W6UPJ5_9ACTN</name>
<dbReference type="Proteomes" id="UP001165143">
    <property type="component" value="Unassembled WGS sequence"/>
</dbReference>
<dbReference type="EMBL" id="BSRX01000017">
    <property type="protein sequence ID" value="GLW55227.1"/>
    <property type="molecule type" value="Genomic_DNA"/>
</dbReference>
<gene>
    <name evidence="2" type="ORF">Kpho01_32380</name>
</gene>
<evidence type="ECO:0000313" key="2">
    <source>
        <dbReference type="EMBL" id="GLW55227.1"/>
    </source>
</evidence>
<evidence type="ECO:0000313" key="3">
    <source>
        <dbReference type="Proteomes" id="UP001165143"/>
    </source>
</evidence>
<reference evidence="2" key="1">
    <citation type="submission" date="2023-02" db="EMBL/GenBank/DDBJ databases">
        <title>Kitasatospora phosalacinea NBRC 14362.</title>
        <authorList>
            <person name="Ichikawa N."/>
            <person name="Sato H."/>
            <person name="Tonouchi N."/>
        </authorList>
    </citation>
    <scope>NUCLEOTIDE SEQUENCE</scope>
    <source>
        <strain evidence="2">NBRC 14362</strain>
    </source>
</reference>
<accession>A0A9W6UPJ5</accession>
<evidence type="ECO:0000256" key="1">
    <source>
        <dbReference type="SAM" id="Phobius"/>
    </source>
</evidence>
<feature type="transmembrane region" description="Helical" evidence="1">
    <location>
        <begin position="39"/>
        <end position="58"/>
    </location>
</feature>
<dbReference type="RefSeq" id="WP_033250526.1">
    <property type="nucleotide sequence ID" value="NZ_BSRX01000017.1"/>
</dbReference>
<dbReference type="OrthoDB" id="3874165at2"/>
<dbReference type="AlphaFoldDB" id="A0A9W6UPJ5"/>
<sequence>MTRVTLVTGTLVLGVCAVPSGVVLGLALAAPNDGRRWLAFFVALALAMVGGAFGPDWVEGWQRRRHATAQIRRALRDGGRVVRVEYVRAVGFLLEIEGTGDDHFVPEDDAARLTRRCAEDAARKSLGIPEDVPVTLVITSEDDWLLRQTRGVVVPVED</sequence>
<organism evidence="2 3">
    <name type="scientific">Kitasatospora phosalacinea</name>
    <dbReference type="NCBI Taxonomy" id="2065"/>
    <lineage>
        <taxon>Bacteria</taxon>
        <taxon>Bacillati</taxon>
        <taxon>Actinomycetota</taxon>
        <taxon>Actinomycetes</taxon>
        <taxon>Kitasatosporales</taxon>
        <taxon>Streptomycetaceae</taxon>
        <taxon>Kitasatospora</taxon>
    </lineage>
</organism>
<keyword evidence="1" id="KW-1133">Transmembrane helix</keyword>
<proteinExistence type="predicted"/>
<keyword evidence="1" id="KW-0812">Transmembrane</keyword>
<comment type="caution">
    <text evidence="2">The sequence shown here is derived from an EMBL/GenBank/DDBJ whole genome shotgun (WGS) entry which is preliminary data.</text>
</comment>
<keyword evidence="1" id="KW-0472">Membrane</keyword>